<reference evidence="2 3" key="1">
    <citation type="submission" date="2019-02" db="EMBL/GenBank/DDBJ databases">
        <title>Deep-cultivation of Planctomycetes and their phenomic and genomic characterization uncovers novel biology.</title>
        <authorList>
            <person name="Wiegand S."/>
            <person name="Jogler M."/>
            <person name="Boedeker C."/>
            <person name="Pinto D."/>
            <person name="Vollmers J."/>
            <person name="Rivas-Marin E."/>
            <person name="Kohn T."/>
            <person name="Peeters S.H."/>
            <person name="Heuer A."/>
            <person name="Rast P."/>
            <person name="Oberbeckmann S."/>
            <person name="Bunk B."/>
            <person name="Jeske O."/>
            <person name="Meyerdierks A."/>
            <person name="Storesund J.E."/>
            <person name="Kallscheuer N."/>
            <person name="Luecker S."/>
            <person name="Lage O.M."/>
            <person name="Pohl T."/>
            <person name="Merkel B.J."/>
            <person name="Hornburger P."/>
            <person name="Mueller R.-W."/>
            <person name="Bruemmer F."/>
            <person name="Labrenz M."/>
            <person name="Spormann A.M."/>
            <person name="Op den Camp H."/>
            <person name="Overmann J."/>
            <person name="Amann R."/>
            <person name="Jetten M.S.M."/>
            <person name="Mascher T."/>
            <person name="Medema M.H."/>
            <person name="Devos D.P."/>
            <person name="Kaster A.-K."/>
            <person name="Ovreas L."/>
            <person name="Rohde M."/>
            <person name="Galperin M.Y."/>
            <person name="Jogler C."/>
        </authorList>
    </citation>
    <scope>NUCLEOTIDE SEQUENCE [LARGE SCALE GENOMIC DNA]</scope>
    <source>
        <strain evidence="2 3">ETA_A8</strain>
    </source>
</reference>
<dbReference type="OrthoDB" id="127333at2"/>
<name>A0A517YDQ1_9BACT</name>
<gene>
    <name evidence="2" type="ORF">ETAA8_34660</name>
</gene>
<evidence type="ECO:0008006" key="4">
    <source>
        <dbReference type="Google" id="ProtNLM"/>
    </source>
</evidence>
<dbReference type="KEGG" id="aagg:ETAA8_34660"/>
<dbReference type="Pfam" id="PF07394">
    <property type="entry name" value="DUF1501"/>
    <property type="match status" value="1"/>
</dbReference>
<dbReference type="Gene3D" id="3.40.720.10">
    <property type="entry name" value="Alkaline Phosphatase, subunit A"/>
    <property type="match status" value="1"/>
</dbReference>
<evidence type="ECO:0000256" key="1">
    <source>
        <dbReference type="SAM" id="SignalP"/>
    </source>
</evidence>
<organism evidence="2 3">
    <name type="scientific">Anatilimnocola aggregata</name>
    <dbReference type="NCBI Taxonomy" id="2528021"/>
    <lineage>
        <taxon>Bacteria</taxon>
        <taxon>Pseudomonadati</taxon>
        <taxon>Planctomycetota</taxon>
        <taxon>Planctomycetia</taxon>
        <taxon>Pirellulales</taxon>
        <taxon>Pirellulaceae</taxon>
        <taxon>Anatilimnocola</taxon>
    </lineage>
</organism>
<feature type="chain" id="PRO_5021921039" description="DUF1501 domain-containing protein" evidence="1">
    <location>
        <begin position="32"/>
        <end position="454"/>
    </location>
</feature>
<dbReference type="InterPro" id="IPR017850">
    <property type="entry name" value="Alkaline_phosphatase_core_sf"/>
</dbReference>
<dbReference type="InterPro" id="IPR006311">
    <property type="entry name" value="TAT_signal"/>
</dbReference>
<proteinExistence type="predicted"/>
<dbReference type="PROSITE" id="PS51318">
    <property type="entry name" value="TAT"/>
    <property type="match status" value="1"/>
</dbReference>
<evidence type="ECO:0000313" key="2">
    <source>
        <dbReference type="EMBL" id="QDU28366.1"/>
    </source>
</evidence>
<dbReference type="PANTHER" id="PTHR43737:SF1">
    <property type="entry name" value="DUF1501 DOMAIN-CONTAINING PROTEIN"/>
    <property type="match status" value="1"/>
</dbReference>
<accession>A0A517YDQ1</accession>
<feature type="signal peptide" evidence="1">
    <location>
        <begin position="1"/>
        <end position="31"/>
    </location>
</feature>
<sequence precursor="true">MNYSRRDLLQATSCGFGYLALQALMGQQASAAPIAPAVPNTLAARQPPLLARAKRVIFLCMSGGPAQMDTFDYKPQTGNKKHPGSVFPFQQHGESGLWISDLLPETARHADQLCVINGMHADTGIHAQSFLQLHTGDRLRQRPSLGSWISYGLGTENQNLPGFISLNTSKSSVYSSAFLPSIFTGTPIGVNGENMSTATINNVASDHLPLPAKRRQLDLVQLMNRQHLAERPDEQKLESVIQSMELGFQMQAEAPGWLDLSRETQATLDRYRVGKQGESVGVCKPSDFGRQCLLARRFVEAGVRFVELNHGSWDQHKNHRRDLQANCEATDAPIAALLEDLKQRGLLEDTLVIWGGEFGRPGLTPDDGKNETDHNYRGFTFWLAGGGVKGGYVHGKTNETGAQAVEGKVHFRDLHATIFHLLGLPANELTYWYAGRDHRLTGPEGGQVVHDLFA</sequence>
<dbReference type="Proteomes" id="UP000315017">
    <property type="component" value="Chromosome"/>
</dbReference>
<dbReference type="AlphaFoldDB" id="A0A517YDQ1"/>
<evidence type="ECO:0000313" key="3">
    <source>
        <dbReference type="Proteomes" id="UP000315017"/>
    </source>
</evidence>
<dbReference type="PANTHER" id="PTHR43737">
    <property type="entry name" value="BLL7424 PROTEIN"/>
    <property type="match status" value="1"/>
</dbReference>
<dbReference type="SUPFAM" id="SSF53649">
    <property type="entry name" value="Alkaline phosphatase-like"/>
    <property type="match status" value="1"/>
</dbReference>
<keyword evidence="3" id="KW-1185">Reference proteome</keyword>
<protein>
    <recommendedName>
        <fullName evidence="4">DUF1501 domain-containing protein</fullName>
    </recommendedName>
</protein>
<dbReference type="EMBL" id="CP036274">
    <property type="protein sequence ID" value="QDU28366.1"/>
    <property type="molecule type" value="Genomic_DNA"/>
</dbReference>
<keyword evidence="1" id="KW-0732">Signal</keyword>
<dbReference type="InterPro" id="IPR010869">
    <property type="entry name" value="DUF1501"/>
</dbReference>
<dbReference type="RefSeq" id="WP_145090527.1">
    <property type="nucleotide sequence ID" value="NZ_CP036274.1"/>
</dbReference>